<evidence type="ECO:0000256" key="5">
    <source>
        <dbReference type="ARBA" id="ARBA00022694"/>
    </source>
</evidence>
<dbReference type="InterPro" id="IPR018517">
    <property type="entry name" value="tRNA_hU_synthase_CS"/>
</dbReference>
<dbReference type="CDD" id="cd02801">
    <property type="entry name" value="DUS_like_FMN"/>
    <property type="match status" value="1"/>
</dbReference>
<feature type="region of interest" description="Disordered" evidence="9">
    <location>
        <begin position="49"/>
        <end position="79"/>
    </location>
</feature>
<dbReference type="OrthoDB" id="10262250at2759"/>
<dbReference type="GO" id="GO:0050660">
    <property type="term" value="F:flavin adenine dinucleotide binding"/>
    <property type="evidence" value="ECO:0007669"/>
    <property type="project" value="InterPro"/>
</dbReference>
<feature type="domain" description="DUS-like FMN-binding" evidence="10">
    <location>
        <begin position="91"/>
        <end position="334"/>
    </location>
</feature>
<organism evidence="11 12">
    <name type="scientific">Cronartium quercuum f. sp. fusiforme G11</name>
    <dbReference type="NCBI Taxonomy" id="708437"/>
    <lineage>
        <taxon>Eukaryota</taxon>
        <taxon>Fungi</taxon>
        <taxon>Dikarya</taxon>
        <taxon>Basidiomycota</taxon>
        <taxon>Pucciniomycotina</taxon>
        <taxon>Pucciniomycetes</taxon>
        <taxon>Pucciniales</taxon>
        <taxon>Coleosporiaceae</taxon>
        <taxon>Cronartium</taxon>
    </lineage>
</organism>
<dbReference type="GO" id="GO:0017150">
    <property type="term" value="F:tRNA dihydrouridine synthase activity"/>
    <property type="evidence" value="ECO:0007669"/>
    <property type="project" value="InterPro"/>
</dbReference>
<dbReference type="Gene3D" id="3.20.20.70">
    <property type="entry name" value="Aldolase class I"/>
    <property type="match status" value="1"/>
</dbReference>
<dbReference type="PANTHER" id="PTHR45936:SF1">
    <property type="entry name" value="TRNA-DIHYDROURIDINE(20) SYNTHASE [NAD(P)+]-LIKE"/>
    <property type="match status" value="1"/>
</dbReference>
<dbReference type="AlphaFoldDB" id="A0A9P6NY40"/>
<comment type="caution">
    <text evidence="11">The sequence shown here is derived from an EMBL/GenBank/DDBJ whole genome shotgun (WGS) entry which is preliminary data.</text>
</comment>
<evidence type="ECO:0000256" key="9">
    <source>
        <dbReference type="SAM" id="MobiDB-lite"/>
    </source>
</evidence>
<dbReference type="Pfam" id="PF01207">
    <property type="entry name" value="Dus"/>
    <property type="match status" value="1"/>
</dbReference>
<keyword evidence="5" id="KW-0819">tRNA processing</keyword>
<dbReference type="Proteomes" id="UP000886653">
    <property type="component" value="Unassembled WGS sequence"/>
</dbReference>
<feature type="compositionally biased region" description="Basic and acidic residues" evidence="9">
    <location>
        <begin position="49"/>
        <end position="66"/>
    </location>
</feature>
<dbReference type="InterPro" id="IPR013785">
    <property type="entry name" value="Aldolase_TIM"/>
</dbReference>
<comment type="cofactor">
    <cofactor evidence="1">
        <name>FMN</name>
        <dbReference type="ChEBI" id="CHEBI:58210"/>
    </cofactor>
</comment>
<dbReference type="GO" id="GO:0005737">
    <property type="term" value="C:cytoplasm"/>
    <property type="evidence" value="ECO:0007669"/>
    <property type="project" value="TreeGrafter"/>
</dbReference>
<comment type="catalytic activity">
    <reaction evidence="7">
        <text>a 5,6-dihydrouridine in mRNA + NAD(+) = a uridine in mRNA + NADH + H(+)</text>
        <dbReference type="Rhea" id="RHEA:69851"/>
        <dbReference type="Rhea" id="RHEA-COMP:14658"/>
        <dbReference type="Rhea" id="RHEA-COMP:17789"/>
        <dbReference type="ChEBI" id="CHEBI:15378"/>
        <dbReference type="ChEBI" id="CHEBI:57540"/>
        <dbReference type="ChEBI" id="CHEBI:57945"/>
        <dbReference type="ChEBI" id="CHEBI:65315"/>
        <dbReference type="ChEBI" id="CHEBI:74443"/>
    </reaction>
    <physiologicalReaction direction="right-to-left" evidence="7">
        <dbReference type="Rhea" id="RHEA:69853"/>
    </physiologicalReaction>
</comment>
<dbReference type="InterPro" id="IPR052582">
    <property type="entry name" value="tRNA-DUS-like"/>
</dbReference>
<dbReference type="SUPFAM" id="SSF51395">
    <property type="entry name" value="FMN-linked oxidoreductases"/>
    <property type="match status" value="1"/>
</dbReference>
<accession>A0A9P6NY40</accession>
<sequence length="435" mass="48241">MPQLKLSILRLNPSISRIQALFKMTNLRARSSTPERDQNLSQANHELFNEHQSKRARLEPEVEDGQKAQPKPENGSTRKDFSALYAPGLYLAPMVRIGTLPTRLLALKYGAELVWGPEIVDKAMIGSERIVDERTGTIHYTKNNGKTSIWQTHPREKSRLVYQIGSADKDLALTAAQTVLQDVSGIDLNCGCPKDFSLKGGMGAALLKEPEKLCGILSHLVQNIPSHPISAKIRLLPSQEDTLELVKKISATGISCLTVHCRTQLMRSTESALLHRLREIVETVKESRANGLPLPVVANGDCFEFKDLEHIKSLTGVERVMIARGAERNVSCFSSDGPADMISQVMPLYIKTGLVTGQGYANAKYCLTTMEIKATPSPTTAQQQPKNNKSIRKEMKTKIQQSKDWETMCALFRVDYLQAKESLILDQVFETNGGS</sequence>
<evidence type="ECO:0000256" key="2">
    <source>
        <dbReference type="ARBA" id="ARBA00022630"/>
    </source>
</evidence>
<dbReference type="PROSITE" id="PS01136">
    <property type="entry name" value="UPF0034"/>
    <property type="match status" value="1"/>
</dbReference>
<dbReference type="InterPro" id="IPR035587">
    <property type="entry name" value="DUS-like_FMN-bd"/>
</dbReference>
<keyword evidence="3" id="KW-0288">FMN</keyword>
<dbReference type="GO" id="GO:0006397">
    <property type="term" value="P:mRNA processing"/>
    <property type="evidence" value="ECO:0007669"/>
    <property type="project" value="UniProtKB-KW"/>
</dbReference>
<evidence type="ECO:0000256" key="6">
    <source>
        <dbReference type="ARBA" id="ARBA00023002"/>
    </source>
</evidence>
<evidence type="ECO:0000256" key="4">
    <source>
        <dbReference type="ARBA" id="ARBA00022664"/>
    </source>
</evidence>
<evidence type="ECO:0000259" key="10">
    <source>
        <dbReference type="Pfam" id="PF01207"/>
    </source>
</evidence>
<evidence type="ECO:0000256" key="7">
    <source>
        <dbReference type="ARBA" id="ARBA00048342"/>
    </source>
</evidence>
<reference evidence="11" key="1">
    <citation type="submission" date="2013-11" db="EMBL/GenBank/DDBJ databases">
        <title>Genome sequence of the fusiform rust pathogen reveals effectors for host alternation and coevolution with pine.</title>
        <authorList>
            <consortium name="DOE Joint Genome Institute"/>
            <person name="Smith K."/>
            <person name="Pendleton A."/>
            <person name="Kubisiak T."/>
            <person name="Anderson C."/>
            <person name="Salamov A."/>
            <person name="Aerts A."/>
            <person name="Riley R."/>
            <person name="Clum A."/>
            <person name="Lindquist E."/>
            <person name="Ence D."/>
            <person name="Campbell M."/>
            <person name="Kronenberg Z."/>
            <person name="Feau N."/>
            <person name="Dhillon B."/>
            <person name="Hamelin R."/>
            <person name="Burleigh J."/>
            <person name="Smith J."/>
            <person name="Yandell M."/>
            <person name="Nelson C."/>
            <person name="Grigoriev I."/>
            <person name="Davis J."/>
        </authorList>
    </citation>
    <scope>NUCLEOTIDE SEQUENCE</scope>
    <source>
        <strain evidence="11">G11</strain>
    </source>
</reference>
<evidence type="ECO:0000256" key="1">
    <source>
        <dbReference type="ARBA" id="ARBA00001917"/>
    </source>
</evidence>
<evidence type="ECO:0000256" key="8">
    <source>
        <dbReference type="ARBA" id="ARBA00049447"/>
    </source>
</evidence>
<proteinExistence type="predicted"/>
<gene>
    <name evidence="11" type="ORF">CROQUDRAFT_649876</name>
</gene>
<name>A0A9P6NY40_9BASI</name>
<keyword evidence="6" id="KW-0560">Oxidoreductase</keyword>
<dbReference type="PANTHER" id="PTHR45936">
    <property type="entry name" value="TRNA-DIHYDROURIDINE(20) SYNTHASE [NAD(P)+]-LIKE"/>
    <property type="match status" value="1"/>
</dbReference>
<evidence type="ECO:0000313" key="12">
    <source>
        <dbReference type="Proteomes" id="UP000886653"/>
    </source>
</evidence>
<keyword evidence="12" id="KW-1185">Reference proteome</keyword>
<protein>
    <recommendedName>
        <fullName evidence="10">DUS-like FMN-binding domain-containing protein</fullName>
    </recommendedName>
</protein>
<keyword evidence="4" id="KW-0507">mRNA processing</keyword>
<comment type="catalytic activity">
    <reaction evidence="8">
        <text>a 5,6-dihydrouridine in mRNA + NADP(+) = a uridine in mRNA + NADPH + H(+)</text>
        <dbReference type="Rhea" id="RHEA:69855"/>
        <dbReference type="Rhea" id="RHEA-COMP:14658"/>
        <dbReference type="Rhea" id="RHEA-COMP:17789"/>
        <dbReference type="ChEBI" id="CHEBI:15378"/>
        <dbReference type="ChEBI" id="CHEBI:57783"/>
        <dbReference type="ChEBI" id="CHEBI:58349"/>
        <dbReference type="ChEBI" id="CHEBI:65315"/>
        <dbReference type="ChEBI" id="CHEBI:74443"/>
    </reaction>
    <physiologicalReaction direction="right-to-left" evidence="8">
        <dbReference type="Rhea" id="RHEA:69857"/>
    </physiologicalReaction>
</comment>
<evidence type="ECO:0000256" key="3">
    <source>
        <dbReference type="ARBA" id="ARBA00022643"/>
    </source>
</evidence>
<dbReference type="EMBL" id="MU167208">
    <property type="protein sequence ID" value="KAG0152463.1"/>
    <property type="molecule type" value="Genomic_DNA"/>
</dbReference>
<evidence type="ECO:0000313" key="11">
    <source>
        <dbReference type="EMBL" id="KAG0152463.1"/>
    </source>
</evidence>
<keyword evidence="2" id="KW-0285">Flavoprotein</keyword>